<feature type="signal peptide" evidence="9">
    <location>
        <begin position="1"/>
        <end position="22"/>
    </location>
</feature>
<evidence type="ECO:0000259" key="10">
    <source>
        <dbReference type="SMART" id="SM00665"/>
    </source>
</evidence>
<feature type="transmembrane region" description="Helical" evidence="8">
    <location>
        <begin position="308"/>
        <end position="327"/>
    </location>
</feature>
<feature type="region of interest" description="Disordered" evidence="7">
    <location>
        <begin position="195"/>
        <end position="233"/>
    </location>
</feature>
<proteinExistence type="predicted"/>
<feature type="domain" description="Cytochrome b561" evidence="10">
    <location>
        <begin position="242"/>
        <end position="364"/>
    </location>
</feature>
<dbReference type="STRING" id="1450537.A0A395HZ64"/>
<accession>A0A395HZ64</accession>
<dbReference type="EMBL" id="KZ824281">
    <property type="protein sequence ID" value="RAL12826.1"/>
    <property type="molecule type" value="Genomic_DNA"/>
</dbReference>
<dbReference type="Gene3D" id="2.60.40.1210">
    <property type="entry name" value="Cellobiose dehydrogenase, cytochrome domain"/>
    <property type="match status" value="1"/>
</dbReference>
<dbReference type="InterPro" id="IPR006593">
    <property type="entry name" value="Cyt_b561/ferric_Rdtase_TM"/>
</dbReference>
<feature type="transmembrane region" description="Helical" evidence="8">
    <location>
        <begin position="240"/>
        <end position="265"/>
    </location>
</feature>
<keyword evidence="4" id="KW-0249">Electron transport</keyword>
<dbReference type="GeneID" id="37204188"/>
<dbReference type="Gene3D" id="1.20.120.1770">
    <property type="match status" value="1"/>
</dbReference>
<evidence type="ECO:0000256" key="6">
    <source>
        <dbReference type="ARBA" id="ARBA00023136"/>
    </source>
</evidence>
<keyword evidence="5 8" id="KW-1133">Transmembrane helix</keyword>
<dbReference type="OrthoDB" id="19261at2759"/>
<comment type="subcellular location">
    <subcellularLocation>
        <location evidence="1">Membrane</location>
    </subcellularLocation>
</comment>
<dbReference type="SMART" id="SM00665">
    <property type="entry name" value="B561"/>
    <property type="match status" value="1"/>
</dbReference>
<feature type="compositionally biased region" description="Low complexity" evidence="7">
    <location>
        <begin position="214"/>
        <end position="233"/>
    </location>
</feature>
<keyword evidence="12" id="KW-1185">Reference proteome</keyword>
<dbReference type="CDD" id="cd09630">
    <property type="entry name" value="CDH_like_cytochrome"/>
    <property type="match status" value="1"/>
</dbReference>
<evidence type="ECO:0000256" key="1">
    <source>
        <dbReference type="ARBA" id="ARBA00004370"/>
    </source>
</evidence>
<evidence type="ECO:0000313" key="11">
    <source>
        <dbReference type="EMBL" id="RAL12826.1"/>
    </source>
</evidence>
<evidence type="ECO:0000313" key="12">
    <source>
        <dbReference type="Proteomes" id="UP000248961"/>
    </source>
</evidence>
<dbReference type="CDD" id="cd08760">
    <property type="entry name" value="Cyt_b561_FRRS1_like"/>
    <property type="match status" value="1"/>
</dbReference>
<keyword evidence="9" id="KW-0732">Signal</keyword>
<evidence type="ECO:0000256" key="4">
    <source>
        <dbReference type="ARBA" id="ARBA00022982"/>
    </source>
</evidence>
<evidence type="ECO:0000256" key="8">
    <source>
        <dbReference type="SAM" id="Phobius"/>
    </source>
</evidence>
<keyword evidence="6 8" id="KW-0472">Membrane</keyword>
<sequence length="413" mass="43725">MRTIRLLQTLLGLATTAPLTTANIVSFSPSSSHPDLTYSITVPETTTQENAGPIYLQIRAPATMQWVALGQGTRMAGSNIFVVYAASSTELTLSPRLGLGHIEPEYTQLAHASLLPSSNITDGIMTANIACTNCLSSWSSPSETTYAPDSSSAPFIWAYHSGDSLNTTSVTSPIVIHTEMGSTTVDLRAAQFSAPSTTTTTTTNNTDFNPFALPSTNSTTTTTTTTTPQPSSASKTHSLLITHAVMMSLAFTLLYPLAALPIPLGLTYNIPKTHAPLQLFTTILTLVGLGTGVYLADETATFKHAHPIIGIILVGVLVLFQPLAGYLQHRHWKREAAKSVFGYMHRWVGRGAIVLGMVNGGLGFWFAGGVGSPKVSVAGVVVYSVVAGVVFLGLFDGGVHVPRAGKGKGWEFD</sequence>
<evidence type="ECO:0000256" key="7">
    <source>
        <dbReference type="SAM" id="MobiDB-lite"/>
    </source>
</evidence>
<feature type="compositionally biased region" description="Low complexity" evidence="7">
    <location>
        <begin position="197"/>
        <end position="206"/>
    </location>
</feature>
<dbReference type="VEuPathDB" id="FungiDB:BO97DRAFT_469991"/>
<dbReference type="Pfam" id="PF16010">
    <property type="entry name" value="CDH-cyt"/>
    <property type="match status" value="1"/>
</dbReference>
<keyword evidence="2" id="KW-0813">Transport</keyword>
<evidence type="ECO:0000256" key="9">
    <source>
        <dbReference type="SAM" id="SignalP"/>
    </source>
</evidence>
<gene>
    <name evidence="11" type="ORF">BO97DRAFT_469991</name>
</gene>
<protein>
    <submittedName>
        <fullName evidence="11">CBD9-like protein</fullName>
    </submittedName>
</protein>
<evidence type="ECO:0000256" key="5">
    <source>
        <dbReference type="ARBA" id="ARBA00022989"/>
    </source>
</evidence>
<dbReference type="PANTHER" id="PTHR47797:SF1">
    <property type="entry name" value="CYTOCHROME B561 DOMAIN-CONTAINING PROTEIN-RELATED"/>
    <property type="match status" value="1"/>
</dbReference>
<organism evidence="11 12">
    <name type="scientific">Aspergillus homomorphus (strain CBS 101889)</name>
    <dbReference type="NCBI Taxonomy" id="1450537"/>
    <lineage>
        <taxon>Eukaryota</taxon>
        <taxon>Fungi</taxon>
        <taxon>Dikarya</taxon>
        <taxon>Ascomycota</taxon>
        <taxon>Pezizomycotina</taxon>
        <taxon>Eurotiomycetes</taxon>
        <taxon>Eurotiomycetidae</taxon>
        <taxon>Eurotiales</taxon>
        <taxon>Aspergillaceae</taxon>
        <taxon>Aspergillus</taxon>
        <taxon>Aspergillus subgen. Circumdati</taxon>
    </lineage>
</organism>
<dbReference type="PANTHER" id="PTHR47797">
    <property type="entry name" value="DEHYDROGENASE, PUTATIVE (AFU_ORTHOLOGUE AFUA_8G05805)-RELATED"/>
    <property type="match status" value="1"/>
</dbReference>
<name>A0A395HZ64_ASPHC</name>
<dbReference type="Proteomes" id="UP000248961">
    <property type="component" value="Unassembled WGS sequence"/>
</dbReference>
<dbReference type="AlphaFoldDB" id="A0A395HZ64"/>
<feature type="transmembrane region" description="Helical" evidence="8">
    <location>
        <begin position="380"/>
        <end position="399"/>
    </location>
</feature>
<keyword evidence="3 8" id="KW-0812">Transmembrane</keyword>
<feature type="chain" id="PRO_5017285196" evidence="9">
    <location>
        <begin position="23"/>
        <end position="413"/>
    </location>
</feature>
<evidence type="ECO:0000256" key="3">
    <source>
        <dbReference type="ARBA" id="ARBA00022692"/>
    </source>
</evidence>
<feature type="transmembrane region" description="Helical" evidence="8">
    <location>
        <begin position="347"/>
        <end position="368"/>
    </location>
</feature>
<reference evidence="11 12" key="1">
    <citation type="submission" date="2018-02" db="EMBL/GenBank/DDBJ databases">
        <title>The genomes of Aspergillus section Nigri reveals drivers in fungal speciation.</title>
        <authorList>
            <consortium name="DOE Joint Genome Institute"/>
            <person name="Vesth T.C."/>
            <person name="Nybo J."/>
            <person name="Theobald S."/>
            <person name="Brandl J."/>
            <person name="Frisvad J.C."/>
            <person name="Nielsen K.F."/>
            <person name="Lyhne E.K."/>
            <person name="Kogle M.E."/>
            <person name="Kuo A."/>
            <person name="Riley R."/>
            <person name="Clum A."/>
            <person name="Nolan M."/>
            <person name="Lipzen A."/>
            <person name="Salamov A."/>
            <person name="Henrissat B."/>
            <person name="Wiebenga A."/>
            <person name="De vries R.P."/>
            <person name="Grigoriev I.V."/>
            <person name="Mortensen U.H."/>
            <person name="Andersen M.R."/>
            <person name="Baker S.E."/>
        </authorList>
    </citation>
    <scope>NUCLEOTIDE SEQUENCE [LARGE SCALE GENOMIC DNA]</scope>
    <source>
        <strain evidence="11 12">CBS 101889</strain>
    </source>
</reference>
<dbReference type="SUPFAM" id="SSF49344">
    <property type="entry name" value="CBD9-like"/>
    <property type="match status" value="1"/>
</dbReference>
<dbReference type="InterPro" id="IPR015920">
    <property type="entry name" value="Cellobiose_DH-like_cyt"/>
</dbReference>
<dbReference type="RefSeq" id="XP_025551980.1">
    <property type="nucleotide sequence ID" value="XM_025699899.1"/>
</dbReference>
<feature type="transmembrane region" description="Helical" evidence="8">
    <location>
        <begin position="277"/>
        <end position="296"/>
    </location>
</feature>
<evidence type="ECO:0000256" key="2">
    <source>
        <dbReference type="ARBA" id="ARBA00022448"/>
    </source>
</evidence>
<dbReference type="GO" id="GO:0016020">
    <property type="term" value="C:membrane"/>
    <property type="evidence" value="ECO:0007669"/>
    <property type="project" value="UniProtKB-SubCell"/>
</dbReference>